<keyword evidence="5" id="KW-1185">Reference proteome</keyword>
<evidence type="ECO:0000259" key="3">
    <source>
        <dbReference type="Pfam" id="PF01145"/>
    </source>
</evidence>
<name>A0A5C4JFZ6_9ACTN</name>
<accession>A0A5C4JFZ6</accession>
<evidence type="ECO:0000256" key="2">
    <source>
        <dbReference type="SAM" id="Phobius"/>
    </source>
</evidence>
<evidence type="ECO:0000313" key="4">
    <source>
        <dbReference type="EMBL" id="TMR02262.1"/>
    </source>
</evidence>
<reference evidence="4 5" key="1">
    <citation type="submission" date="2019-05" db="EMBL/GenBank/DDBJ databases">
        <title>Draft genome sequence of Actinomadura sp. 14C53.</title>
        <authorList>
            <person name="Saricaoglu S."/>
            <person name="Isik K."/>
        </authorList>
    </citation>
    <scope>NUCLEOTIDE SEQUENCE [LARGE SCALE GENOMIC DNA]</scope>
    <source>
        <strain evidence="4 5">14C53</strain>
    </source>
</reference>
<proteinExistence type="predicted"/>
<feature type="transmembrane region" description="Helical" evidence="2">
    <location>
        <begin position="21"/>
        <end position="42"/>
    </location>
</feature>
<feature type="region of interest" description="Disordered" evidence="1">
    <location>
        <begin position="577"/>
        <end position="598"/>
    </location>
</feature>
<organism evidence="4 5">
    <name type="scientific">Actinomadura soli</name>
    <dbReference type="NCBI Taxonomy" id="2508997"/>
    <lineage>
        <taxon>Bacteria</taxon>
        <taxon>Bacillati</taxon>
        <taxon>Actinomycetota</taxon>
        <taxon>Actinomycetes</taxon>
        <taxon>Streptosporangiales</taxon>
        <taxon>Thermomonosporaceae</taxon>
        <taxon>Actinomadura</taxon>
    </lineage>
</organism>
<sequence length="598" mass="65119">MSFCWFRSDDAMGEEAGTMTLIVIAAVAAALAASAYLGYAGFVRIPPDHVGIVRRRFGRGDAGFPGIGSQGRPGLLARTIPPGNGFWGFPGVYSVQIVPRVVIPPGHVGLVTALFGRPRPAGQALGRAVSCDDFQAGERFLAEGGELGRQAAVLPGDATYSINTALFDVETVPAVRVRPGTIGLVVALMGRIRPADRPFARHVECDEFRDAAAFLERGGEQGRQLAVLVSGVYEINPWVFHVITTSTLTDADGLAPEHLKEVVVHVGTTGVVVTLDGREPTDGELGPEVPGHHAFQRPWVFLENGGVRGVQKEVLREGGIYALNPWFVRVVMIPSRVLVLEWRARRPDEGVTFDADLDEIGLVIEGYALRVEMTQSLRVPTAAAPHLVRAFGTTTGLGGTVSGSGTLRRFVQLVLAAAVSTYFGRVAADARITDFLSRQSDIQLDLADDIRAALSTWNVEAINTHIGFPTIEDPKLAETLRQIAGDRVDLEALELRRSQEVFKSEIEEMRIRAEQRRMTIELETEINLLGVDNVVLARLVRELARMDVPKFMEQEDADHLAHLPAELIAQLLERLREMRQSRDDPPQPPADDPAEGTT</sequence>
<dbReference type="AlphaFoldDB" id="A0A5C4JFZ6"/>
<gene>
    <name evidence="4" type="ORF">ETD83_12880</name>
</gene>
<dbReference type="Proteomes" id="UP000309174">
    <property type="component" value="Unassembled WGS sequence"/>
</dbReference>
<comment type="caution">
    <text evidence="4">The sequence shown here is derived from an EMBL/GenBank/DDBJ whole genome shotgun (WGS) entry which is preliminary data.</text>
</comment>
<keyword evidence="2" id="KW-1133">Transmembrane helix</keyword>
<dbReference type="EMBL" id="VCKW01000052">
    <property type="protein sequence ID" value="TMR02262.1"/>
    <property type="molecule type" value="Genomic_DNA"/>
</dbReference>
<dbReference type="InterPro" id="IPR001107">
    <property type="entry name" value="Band_7"/>
</dbReference>
<evidence type="ECO:0000313" key="5">
    <source>
        <dbReference type="Proteomes" id="UP000309174"/>
    </source>
</evidence>
<keyword evidence="2" id="KW-0472">Membrane</keyword>
<feature type="domain" description="Band 7" evidence="3">
    <location>
        <begin position="300"/>
        <end position="492"/>
    </location>
</feature>
<protein>
    <recommendedName>
        <fullName evidence="3">Band 7 domain-containing protein</fullName>
    </recommendedName>
</protein>
<keyword evidence="2" id="KW-0812">Transmembrane</keyword>
<dbReference type="Pfam" id="PF01145">
    <property type="entry name" value="Band_7"/>
    <property type="match status" value="1"/>
</dbReference>
<dbReference type="OrthoDB" id="501008at2"/>
<evidence type="ECO:0000256" key="1">
    <source>
        <dbReference type="SAM" id="MobiDB-lite"/>
    </source>
</evidence>